<dbReference type="RefSeq" id="XP_022088095.1">
    <property type="nucleotide sequence ID" value="XM_022232403.1"/>
</dbReference>
<proteinExistence type="predicted"/>
<dbReference type="Proteomes" id="UP000694845">
    <property type="component" value="Unplaced"/>
</dbReference>
<dbReference type="OMA" id="YTRVMPD"/>
<feature type="domain" description="CUE" evidence="2">
    <location>
        <begin position="342"/>
        <end position="382"/>
    </location>
</feature>
<name>A0A8B7Y6X8_ACAPL</name>
<feature type="region of interest" description="Disordered" evidence="1">
    <location>
        <begin position="1"/>
        <end position="340"/>
    </location>
</feature>
<reference evidence="4" key="1">
    <citation type="submission" date="2025-08" db="UniProtKB">
        <authorList>
            <consortium name="RefSeq"/>
        </authorList>
    </citation>
    <scope>IDENTIFICATION</scope>
</reference>
<feature type="compositionally biased region" description="Polar residues" evidence="1">
    <location>
        <begin position="138"/>
        <end position="169"/>
    </location>
</feature>
<accession>A0A8B7Y6X8</accession>
<evidence type="ECO:0000256" key="1">
    <source>
        <dbReference type="SAM" id="MobiDB-lite"/>
    </source>
</evidence>
<dbReference type="OrthoDB" id="10053624at2759"/>
<evidence type="ECO:0000313" key="3">
    <source>
        <dbReference type="Proteomes" id="UP000694845"/>
    </source>
</evidence>
<feature type="compositionally biased region" description="Polar residues" evidence="1">
    <location>
        <begin position="57"/>
        <end position="70"/>
    </location>
</feature>
<dbReference type="PANTHER" id="PTHR22529:SF1">
    <property type="entry name" value="EPITHELIAL-STROMAL INTERACTION PROTEIN 1"/>
    <property type="match status" value="1"/>
</dbReference>
<organism evidence="3 4">
    <name type="scientific">Acanthaster planci</name>
    <name type="common">Crown-of-thorns starfish</name>
    <dbReference type="NCBI Taxonomy" id="133434"/>
    <lineage>
        <taxon>Eukaryota</taxon>
        <taxon>Metazoa</taxon>
        <taxon>Echinodermata</taxon>
        <taxon>Eleutherozoa</taxon>
        <taxon>Asterozoa</taxon>
        <taxon>Asteroidea</taxon>
        <taxon>Valvatacea</taxon>
        <taxon>Valvatida</taxon>
        <taxon>Acanthasteridae</taxon>
        <taxon>Acanthaster</taxon>
    </lineage>
</organism>
<dbReference type="InterPro" id="IPR003892">
    <property type="entry name" value="CUE"/>
</dbReference>
<dbReference type="InterPro" id="IPR026185">
    <property type="entry name" value="EPSTI1"/>
</dbReference>
<feature type="compositionally biased region" description="Basic and acidic residues" evidence="1">
    <location>
        <begin position="18"/>
        <end position="35"/>
    </location>
</feature>
<dbReference type="KEGG" id="aplc:110977883"/>
<evidence type="ECO:0000313" key="4">
    <source>
        <dbReference type="RefSeq" id="XP_022088095.1"/>
    </source>
</evidence>
<feature type="compositionally biased region" description="Low complexity" evidence="1">
    <location>
        <begin position="170"/>
        <end position="184"/>
    </location>
</feature>
<feature type="compositionally biased region" description="Basic and acidic residues" evidence="1">
    <location>
        <begin position="201"/>
        <end position="224"/>
    </location>
</feature>
<feature type="compositionally biased region" description="Acidic residues" evidence="1">
    <location>
        <begin position="331"/>
        <end position="340"/>
    </location>
</feature>
<evidence type="ECO:0000259" key="2">
    <source>
        <dbReference type="PROSITE" id="PS51140"/>
    </source>
</evidence>
<gene>
    <name evidence="4" type="primary">LOC110977883</name>
</gene>
<sequence length="382" mass="43276">MIDFIMSRSYTVGPRTRTQFESRNKASSRIGDRGNRSGILPSASSGDAGKKSDFLANANSSPSKTCTSRSPLKPKVVTLADLSSGDQKTKIKPGPKPCKPTVRTVSESSRKYTAAENGQTTGARSKGKNTKMWDDSADLNNSTTQRGSRNTVSSYHGSRSDNHTFNSPDSNQASFANAQSSVNVDRQETYQSQGSYTRVMPDPKKRDKLLNQRSSELEKLEAYKERRKLGHVSMKPTPVGGARVSEEEVRRKQQREQQEKKYDLIRKREQWAEEKRQREDQEFAEKKTKARQQAEKNRQKELARQRELQAQRQDWIAKGGLERFGEGTETLPEDEESEEFEIDESAVDGLRELFPFKDPTKIRQMLRATKGNVNTVIDWLSD</sequence>
<dbReference type="AlphaFoldDB" id="A0A8B7Y6X8"/>
<protein>
    <submittedName>
        <fullName evidence="4">Uncharacterized protein KIAA1211 homolog</fullName>
    </submittedName>
</protein>
<feature type="compositionally biased region" description="Basic and acidic residues" evidence="1">
    <location>
        <begin position="244"/>
        <end position="309"/>
    </location>
</feature>
<keyword evidence="3" id="KW-1185">Reference proteome</keyword>
<dbReference type="GO" id="GO:0043130">
    <property type="term" value="F:ubiquitin binding"/>
    <property type="evidence" value="ECO:0007669"/>
    <property type="project" value="InterPro"/>
</dbReference>
<dbReference type="PROSITE" id="PS51140">
    <property type="entry name" value="CUE"/>
    <property type="match status" value="1"/>
</dbReference>
<dbReference type="PANTHER" id="PTHR22529">
    <property type="entry name" value="EPITHELIAL-STROMAL INTERACTION PROTEIN 1"/>
    <property type="match status" value="1"/>
</dbReference>
<dbReference type="GeneID" id="110977883"/>
<dbReference type="CDD" id="cd14279">
    <property type="entry name" value="CUE"/>
    <property type="match status" value="1"/>
</dbReference>